<gene>
    <name evidence="1" type="ORF">HW932_14215</name>
</gene>
<dbReference type="RefSeq" id="WP_176977144.1">
    <property type="nucleotide sequence ID" value="NZ_JABZEO010000009.1"/>
</dbReference>
<dbReference type="AlphaFoldDB" id="A0A850RDV9"/>
<comment type="caution">
    <text evidence="1">The sequence shown here is derived from an EMBL/GenBank/DDBJ whole genome shotgun (WGS) entry which is preliminary data.</text>
</comment>
<evidence type="ECO:0000313" key="1">
    <source>
        <dbReference type="EMBL" id="NVZ10416.1"/>
    </source>
</evidence>
<organism evidence="1 2">
    <name type="scientific">Allochromatium humboldtianum</name>
    <dbReference type="NCBI Taxonomy" id="504901"/>
    <lineage>
        <taxon>Bacteria</taxon>
        <taxon>Pseudomonadati</taxon>
        <taxon>Pseudomonadota</taxon>
        <taxon>Gammaproteobacteria</taxon>
        <taxon>Chromatiales</taxon>
        <taxon>Chromatiaceae</taxon>
        <taxon>Allochromatium</taxon>
    </lineage>
</organism>
<evidence type="ECO:0000313" key="2">
    <source>
        <dbReference type="Proteomes" id="UP000592294"/>
    </source>
</evidence>
<accession>A0A850RDV9</accession>
<reference evidence="1 2" key="1">
    <citation type="submission" date="2020-06" db="EMBL/GenBank/DDBJ databases">
        <title>Whole-genome sequence of Allochromatium humboldtianum DSM 21881, type strain.</title>
        <authorList>
            <person name="Kyndt J.A."/>
            <person name="Meyer T.E."/>
        </authorList>
    </citation>
    <scope>NUCLEOTIDE SEQUENCE [LARGE SCALE GENOMIC DNA]</scope>
    <source>
        <strain evidence="1 2">DSM 21881</strain>
    </source>
</reference>
<dbReference type="Pfam" id="PF14076">
    <property type="entry name" value="DUF4258"/>
    <property type="match status" value="1"/>
</dbReference>
<dbReference type="InterPro" id="IPR025354">
    <property type="entry name" value="DUF4258"/>
</dbReference>
<dbReference type="Proteomes" id="UP000592294">
    <property type="component" value="Unassembled WGS sequence"/>
</dbReference>
<sequence length="82" mass="9639">MEFVLSDHARKRCIRRRISIEWLRAALNHPARLESDAEDESLVHALYAVPERAFRVLRVIYNETREPVVIVTAYFDDEAKDV</sequence>
<keyword evidence="2" id="KW-1185">Reference proteome</keyword>
<proteinExistence type="predicted"/>
<dbReference type="EMBL" id="JABZEO010000009">
    <property type="protein sequence ID" value="NVZ10416.1"/>
    <property type="molecule type" value="Genomic_DNA"/>
</dbReference>
<name>A0A850RDV9_9GAMM</name>
<protein>
    <submittedName>
        <fullName evidence="1">DUF4258 domain-containing protein</fullName>
    </submittedName>
</protein>